<organism evidence="1 2">
    <name type="scientific">Hymenobacter volaticus</name>
    <dbReference type="NCBI Taxonomy" id="2932254"/>
    <lineage>
        <taxon>Bacteria</taxon>
        <taxon>Pseudomonadati</taxon>
        <taxon>Bacteroidota</taxon>
        <taxon>Cytophagia</taxon>
        <taxon>Cytophagales</taxon>
        <taxon>Hymenobacteraceae</taxon>
        <taxon>Hymenobacter</taxon>
    </lineage>
</organism>
<name>A0ABY4GDU2_9BACT</name>
<dbReference type="Proteomes" id="UP000830401">
    <property type="component" value="Plasmid unnamed3"/>
</dbReference>
<evidence type="ECO:0000313" key="2">
    <source>
        <dbReference type="Proteomes" id="UP000830401"/>
    </source>
</evidence>
<gene>
    <name evidence="1" type="ORF">MUN86_26295</name>
</gene>
<protein>
    <recommendedName>
        <fullName evidence="3">PAS domain-containing protein</fullName>
    </recommendedName>
</protein>
<keyword evidence="2" id="KW-1185">Reference proteome</keyword>
<dbReference type="EMBL" id="CP095064">
    <property type="protein sequence ID" value="UOQ69018.1"/>
    <property type="molecule type" value="Genomic_DNA"/>
</dbReference>
<keyword evidence="1" id="KW-0614">Plasmid</keyword>
<evidence type="ECO:0008006" key="3">
    <source>
        <dbReference type="Google" id="ProtNLM"/>
    </source>
</evidence>
<accession>A0ABY4GDU2</accession>
<reference evidence="1" key="1">
    <citation type="submission" date="2022-04" db="EMBL/GenBank/DDBJ databases">
        <title>Hymenobacter sp. isolated from the air.</title>
        <authorList>
            <person name="Won M."/>
            <person name="Lee C.-M."/>
            <person name="Woen H.-Y."/>
            <person name="Kwon S.-W."/>
        </authorList>
    </citation>
    <scope>NUCLEOTIDE SEQUENCE</scope>
    <source>
        <strain evidence="1">5420S-77</strain>
        <plasmid evidence="1">unnamed3</plasmid>
    </source>
</reference>
<sequence length="70" mass="8194">MELDDIRLTYLNHSVLHFLGTRDEGFNDFMFANLDNLMKKSTLVSGVGEKERNQFFNAIRQNIYHRASTL</sequence>
<dbReference type="RefSeq" id="WP_245126770.1">
    <property type="nucleotide sequence ID" value="NZ_CP095064.1"/>
</dbReference>
<proteinExistence type="predicted"/>
<geneLocation type="plasmid" evidence="1 2">
    <name>unnamed3</name>
</geneLocation>
<evidence type="ECO:0000313" key="1">
    <source>
        <dbReference type="EMBL" id="UOQ69018.1"/>
    </source>
</evidence>